<dbReference type="RefSeq" id="WP_243391916.1">
    <property type="nucleotide sequence ID" value="NZ_OANS01000002.1"/>
</dbReference>
<dbReference type="Pfam" id="PF01713">
    <property type="entry name" value="Smr"/>
    <property type="match status" value="1"/>
</dbReference>
<keyword evidence="3" id="KW-1185">Reference proteome</keyword>
<accession>A0A240E160</accession>
<feature type="domain" description="Smr" evidence="1">
    <location>
        <begin position="31"/>
        <end position="93"/>
    </location>
</feature>
<name>A0A240E160_9BURK</name>
<evidence type="ECO:0000313" key="2">
    <source>
        <dbReference type="EMBL" id="SNX28644.1"/>
    </source>
</evidence>
<evidence type="ECO:0000259" key="1">
    <source>
        <dbReference type="Pfam" id="PF01713"/>
    </source>
</evidence>
<dbReference type="InterPro" id="IPR002625">
    <property type="entry name" value="Smr_dom"/>
</dbReference>
<dbReference type="AlphaFoldDB" id="A0A240E160"/>
<dbReference type="SUPFAM" id="SSF160443">
    <property type="entry name" value="SMR domain-like"/>
    <property type="match status" value="1"/>
</dbReference>
<sequence length="138" mass="15319">MQDSCEHCGNADLPSVLSDILVLNLKHANPTVEEALERLTIALRRVSELGIKAVILIHGYGSRGTGGHIKRAVHNALENNFFADRVDAFYFGEEVAYSTQAYHALIKRRPNLKDHLKYFKEGNAGMTILLMGSLRRGA</sequence>
<proteinExistence type="predicted"/>
<organism evidence="2 3">
    <name type="scientific">Polynucleobacter meluiroseus</name>
    <dbReference type="NCBI Taxonomy" id="1938814"/>
    <lineage>
        <taxon>Bacteria</taxon>
        <taxon>Pseudomonadati</taxon>
        <taxon>Pseudomonadota</taxon>
        <taxon>Betaproteobacteria</taxon>
        <taxon>Burkholderiales</taxon>
        <taxon>Burkholderiaceae</taxon>
        <taxon>Polynucleobacter</taxon>
    </lineage>
</organism>
<gene>
    <name evidence="2" type="ORF">SAMN06295945_0983</name>
</gene>
<dbReference type="EMBL" id="OANS01000002">
    <property type="protein sequence ID" value="SNX28644.1"/>
    <property type="molecule type" value="Genomic_DNA"/>
</dbReference>
<dbReference type="InterPro" id="IPR036063">
    <property type="entry name" value="Smr_dom_sf"/>
</dbReference>
<protein>
    <submittedName>
        <fullName evidence="2">Smr domain-containing protein</fullName>
    </submittedName>
</protein>
<dbReference type="Gene3D" id="3.30.1370.110">
    <property type="match status" value="1"/>
</dbReference>
<reference evidence="3" key="1">
    <citation type="submission" date="2017-08" db="EMBL/GenBank/DDBJ databases">
        <authorList>
            <person name="Varghese N."/>
            <person name="Submissions S."/>
        </authorList>
    </citation>
    <scope>NUCLEOTIDE SEQUENCE [LARGE SCALE GENOMIC DNA]</scope>
    <source>
        <strain evidence="3">AP-Melu-1000-B4</strain>
    </source>
</reference>
<dbReference type="Proteomes" id="UP000218069">
    <property type="component" value="Unassembled WGS sequence"/>
</dbReference>
<evidence type="ECO:0000313" key="3">
    <source>
        <dbReference type="Proteomes" id="UP000218069"/>
    </source>
</evidence>